<feature type="transmembrane region" description="Helical" evidence="7">
    <location>
        <begin position="58"/>
        <end position="77"/>
    </location>
</feature>
<feature type="transmembrane region" description="Helical" evidence="7">
    <location>
        <begin position="275"/>
        <end position="296"/>
    </location>
</feature>
<feature type="transmembrane region" description="Helical" evidence="7">
    <location>
        <begin position="247"/>
        <end position="268"/>
    </location>
</feature>
<evidence type="ECO:0000256" key="5">
    <source>
        <dbReference type="ARBA" id="ARBA00022989"/>
    </source>
</evidence>
<gene>
    <name evidence="8" type="ORF">CUNI_LOCUS18751</name>
</gene>
<dbReference type="OrthoDB" id="419167at2759"/>
<keyword evidence="3" id="KW-0762">Sugar transport</keyword>
<organism evidence="8 9">
    <name type="scientific">Candidula unifasciata</name>
    <dbReference type="NCBI Taxonomy" id="100452"/>
    <lineage>
        <taxon>Eukaryota</taxon>
        <taxon>Metazoa</taxon>
        <taxon>Spiralia</taxon>
        <taxon>Lophotrochozoa</taxon>
        <taxon>Mollusca</taxon>
        <taxon>Gastropoda</taxon>
        <taxon>Heterobranchia</taxon>
        <taxon>Euthyneura</taxon>
        <taxon>Panpulmonata</taxon>
        <taxon>Eupulmonata</taxon>
        <taxon>Stylommatophora</taxon>
        <taxon>Helicina</taxon>
        <taxon>Helicoidea</taxon>
        <taxon>Geomitridae</taxon>
        <taxon>Candidula</taxon>
    </lineage>
</organism>
<evidence type="ECO:0000256" key="3">
    <source>
        <dbReference type="ARBA" id="ARBA00022597"/>
    </source>
</evidence>
<dbReference type="GO" id="GO:0000139">
    <property type="term" value="C:Golgi membrane"/>
    <property type="evidence" value="ECO:0007669"/>
    <property type="project" value="InterPro"/>
</dbReference>
<feature type="transmembrane region" description="Helical" evidence="7">
    <location>
        <begin position="218"/>
        <end position="235"/>
    </location>
</feature>
<keyword evidence="6 7" id="KW-0472">Membrane</keyword>
<evidence type="ECO:0000256" key="6">
    <source>
        <dbReference type="ARBA" id="ARBA00023136"/>
    </source>
</evidence>
<comment type="similarity">
    <text evidence="2">Belongs to the nucleotide-sugar transporter family. SLC35A subfamily.</text>
</comment>
<dbReference type="AlphaFoldDB" id="A0A8S3ZUU4"/>
<evidence type="ECO:0000313" key="9">
    <source>
        <dbReference type="Proteomes" id="UP000678393"/>
    </source>
</evidence>
<name>A0A8S3ZUU4_9EUPU</name>
<dbReference type="Proteomes" id="UP000678393">
    <property type="component" value="Unassembled WGS sequence"/>
</dbReference>
<evidence type="ECO:0008006" key="10">
    <source>
        <dbReference type="Google" id="ProtNLM"/>
    </source>
</evidence>
<feature type="transmembrane region" description="Helical" evidence="7">
    <location>
        <begin position="302"/>
        <end position="319"/>
    </location>
</feature>
<accession>A0A8S3ZUU4</accession>
<evidence type="ECO:0000256" key="1">
    <source>
        <dbReference type="ARBA" id="ARBA00004141"/>
    </source>
</evidence>
<dbReference type="SUPFAM" id="SSF103481">
    <property type="entry name" value="Multidrug resistance efflux transporter EmrE"/>
    <property type="match status" value="1"/>
</dbReference>
<proteinExistence type="inferred from homology"/>
<feature type="transmembrane region" description="Helical" evidence="7">
    <location>
        <begin position="24"/>
        <end position="46"/>
    </location>
</feature>
<dbReference type="PIRSF" id="PIRSF005799">
    <property type="entry name" value="UDP-gal_transpt"/>
    <property type="match status" value="1"/>
</dbReference>
<reference evidence="8" key="1">
    <citation type="submission" date="2021-04" db="EMBL/GenBank/DDBJ databases">
        <authorList>
            <consortium name="Molecular Ecology Group"/>
        </authorList>
    </citation>
    <scope>NUCLEOTIDE SEQUENCE</scope>
</reference>
<evidence type="ECO:0000256" key="4">
    <source>
        <dbReference type="ARBA" id="ARBA00022692"/>
    </source>
</evidence>
<dbReference type="EMBL" id="CAJHNH020006001">
    <property type="protein sequence ID" value="CAG5133193.1"/>
    <property type="molecule type" value="Genomic_DNA"/>
</dbReference>
<feature type="transmembrane region" description="Helical" evidence="7">
    <location>
        <begin position="147"/>
        <end position="165"/>
    </location>
</feature>
<keyword evidence="9" id="KW-1185">Reference proteome</keyword>
<keyword evidence="4 7" id="KW-0812">Transmembrane</keyword>
<evidence type="ECO:0000313" key="8">
    <source>
        <dbReference type="EMBL" id="CAG5133193.1"/>
    </source>
</evidence>
<feature type="transmembrane region" description="Helical" evidence="7">
    <location>
        <begin position="185"/>
        <end position="206"/>
    </location>
</feature>
<evidence type="ECO:0000256" key="7">
    <source>
        <dbReference type="SAM" id="Phobius"/>
    </source>
</evidence>
<keyword evidence="3" id="KW-0813">Transport</keyword>
<dbReference type="PANTHER" id="PTHR10231">
    <property type="entry name" value="NUCLEOTIDE-SUGAR TRANSMEMBRANE TRANSPORTER"/>
    <property type="match status" value="1"/>
</dbReference>
<sequence>MFPLLPLVDRSHHFSIQTVLDSKIIWPLILVTEVFIYSSYGIFVNLSRLEGDVQYQSSSLVLSTEVLKFIMALLMTWPDVRSNGFPPVKLKNVLHFSIPAVCYCLNNNLAVLMQDQMDPATFQVLSNLKIASTALLYRIIMKRRLRTLQWLSLGLLTLASGLNSYNGLTEEVLSLQTIHITPQGLVMAFVYCFVSGFAGVYTEYILKRDMKISLPLQNCFLYTFGILLNLLVWLFQSDESLDFFHGYTIYTWAIIVSQAVNGLVMSLIMKHSTNIVRLFVITSAIPVATVLSIFIFHLQPGFEFLIVVILVTVAIYIYNHAPKS</sequence>
<protein>
    <recommendedName>
        <fullName evidence="10">UDP-sugar transporter protein SLC35A4</fullName>
    </recommendedName>
</protein>
<dbReference type="NCBIfam" id="TIGR00803">
    <property type="entry name" value="nst"/>
    <property type="match status" value="1"/>
</dbReference>
<dbReference type="InterPro" id="IPR037185">
    <property type="entry name" value="EmrE-like"/>
</dbReference>
<comment type="subcellular location">
    <subcellularLocation>
        <location evidence="1">Membrane</location>
        <topology evidence="1">Multi-pass membrane protein</topology>
    </subcellularLocation>
</comment>
<evidence type="ECO:0000256" key="2">
    <source>
        <dbReference type="ARBA" id="ARBA00009976"/>
    </source>
</evidence>
<dbReference type="Pfam" id="PF04142">
    <property type="entry name" value="Nuc_sug_transp"/>
    <property type="match status" value="1"/>
</dbReference>
<keyword evidence="5 7" id="KW-1133">Transmembrane helix</keyword>
<dbReference type="InterPro" id="IPR007271">
    <property type="entry name" value="Nuc_sug_transpt"/>
</dbReference>
<comment type="caution">
    <text evidence="8">The sequence shown here is derived from an EMBL/GenBank/DDBJ whole genome shotgun (WGS) entry which is preliminary data.</text>
</comment>
<dbReference type="GO" id="GO:0015165">
    <property type="term" value="F:pyrimidine nucleotide-sugar transmembrane transporter activity"/>
    <property type="evidence" value="ECO:0007669"/>
    <property type="project" value="InterPro"/>
</dbReference>